<protein>
    <recommendedName>
        <fullName evidence="8">Membrane magnesium transporter</fullName>
    </recommendedName>
</protein>
<gene>
    <name evidence="9" type="ORF">PENTCL1PPCAC_7156</name>
</gene>
<proteinExistence type="inferred from homology"/>
<feature type="non-terminal residue" evidence="9">
    <location>
        <position position="125"/>
    </location>
</feature>
<dbReference type="GO" id="GO:0000139">
    <property type="term" value="C:Golgi membrane"/>
    <property type="evidence" value="ECO:0007669"/>
    <property type="project" value="UniProtKB-SubCell"/>
</dbReference>
<dbReference type="InterPro" id="IPR018937">
    <property type="entry name" value="MMgT"/>
</dbReference>
<keyword evidence="4 8" id="KW-0812">Transmembrane</keyword>
<evidence type="ECO:0000256" key="6">
    <source>
        <dbReference type="ARBA" id="ARBA00022989"/>
    </source>
</evidence>
<comment type="caution">
    <text evidence="9">The sequence shown here is derived from an EMBL/GenBank/DDBJ whole genome shotgun (WGS) entry which is preliminary data.</text>
</comment>
<keyword evidence="7 8" id="KW-0472">Membrane</keyword>
<dbReference type="AlphaFoldDB" id="A0AAV5SZP1"/>
<comment type="subcellular location">
    <subcellularLocation>
        <location evidence="1">Endoplasmic reticulum membrane</location>
        <topology evidence="1">Multi-pass membrane protein</topology>
    </subcellularLocation>
    <subcellularLocation>
        <location evidence="8">Golgi apparatus membrane</location>
        <topology evidence="8">Multi-pass membrane protein</topology>
    </subcellularLocation>
    <subcellularLocation>
        <location evidence="8">Early endosome membrane</location>
        <topology evidence="8">Multi-pass membrane protein</topology>
    </subcellularLocation>
</comment>
<name>A0AAV5SZP1_9BILA</name>
<keyword evidence="6 8" id="KW-1133">Transmembrane helix</keyword>
<evidence type="ECO:0000256" key="2">
    <source>
        <dbReference type="ARBA" id="ARBA00006109"/>
    </source>
</evidence>
<dbReference type="Pfam" id="PF10270">
    <property type="entry name" value="MMgT"/>
    <property type="match status" value="1"/>
</dbReference>
<dbReference type="GO" id="GO:0005886">
    <property type="term" value="C:plasma membrane"/>
    <property type="evidence" value="ECO:0007669"/>
    <property type="project" value="TreeGrafter"/>
</dbReference>
<evidence type="ECO:0000313" key="10">
    <source>
        <dbReference type="Proteomes" id="UP001432027"/>
    </source>
</evidence>
<comment type="caution">
    <text evidence="8">Lacks conserved residue(s) required for the propagation of feature annotation.</text>
</comment>
<dbReference type="GO" id="GO:0031901">
    <property type="term" value="C:early endosome membrane"/>
    <property type="evidence" value="ECO:0007669"/>
    <property type="project" value="UniProtKB-SubCell"/>
</dbReference>
<dbReference type="PANTHER" id="PTHR21181:SF7">
    <property type="entry name" value="ER MEMBRANE PROTEIN COMPLEX SUBUNIT 5"/>
    <property type="match status" value="1"/>
</dbReference>
<organism evidence="9 10">
    <name type="scientific">Pristionchus entomophagus</name>
    <dbReference type="NCBI Taxonomy" id="358040"/>
    <lineage>
        <taxon>Eukaryota</taxon>
        <taxon>Metazoa</taxon>
        <taxon>Ecdysozoa</taxon>
        <taxon>Nematoda</taxon>
        <taxon>Chromadorea</taxon>
        <taxon>Rhabditida</taxon>
        <taxon>Rhabditina</taxon>
        <taxon>Diplogasteromorpha</taxon>
        <taxon>Diplogasteroidea</taxon>
        <taxon>Neodiplogasteridae</taxon>
        <taxon>Pristionchus</taxon>
    </lineage>
</organism>
<evidence type="ECO:0000313" key="9">
    <source>
        <dbReference type="EMBL" id="GMS84981.1"/>
    </source>
</evidence>
<keyword evidence="10" id="KW-1185">Reference proteome</keyword>
<accession>A0AAV5SZP1</accession>
<evidence type="ECO:0000256" key="7">
    <source>
        <dbReference type="ARBA" id="ARBA00023136"/>
    </source>
</evidence>
<keyword evidence="5 8" id="KW-0256">Endoplasmic reticulum</keyword>
<sequence>MPSSASGSAPATFLHKVIAAVSFAALLHAAYSAAQHRLYLRLTEQPFTALPADIVAQTLASLIFLCWACTHVAGAFQPIRADIANGRRRWDDVGSCLSFVTFEHRAKALSPTYALDSGRAFTVSL</sequence>
<reference evidence="9" key="1">
    <citation type="submission" date="2023-10" db="EMBL/GenBank/DDBJ databases">
        <title>Genome assembly of Pristionchus species.</title>
        <authorList>
            <person name="Yoshida K."/>
            <person name="Sommer R.J."/>
        </authorList>
    </citation>
    <scope>NUCLEOTIDE SEQUENCE</scope>
    <source>
        <strain evidence="9">RS0144</strain>
    </source>
</reference>
<evidence type="ECO:0000256" key="3">
    <source>
        <dbReference type="ARBA" id="ARBA00011276"/>
    </source>
</evidence>
<evidence type="ECO:0000256" key="1">
    <source>
        <dbReference type="ARBA" id="ARBA00004477"/>
    </source>
</evidence>
<comment type="function">
    <text evidence="8">Part of the endoplasmic reticulum membrane protein complex (EMC) that enables the energy-independent insertion into endoplasmic reticulum membranes of newly synthesized membrane proteins. May be involved in Mg(2+) transport.</text>
</comment>
<evidence type="ECO:0000256" key="8">
    <source>
        <dbReference type="RuleBase" id="RU367002"/>
    </source>
</evidence>
<feature type="transmembrane region" description="Helical" evidence="8">
    <location>
        <begin position="56"/>
        <end position="79"/>
    </location>
</feature>
<dbReference type="PANTHER" id="PTHR21181">
    <property type="match status" value="1"/>
</dbReference>
<dbReference type="EMBL" id="BTSX01000002">
    <property type="protein sequence ID" value="GMS84981.1"/>
    <property type="molecule type" value="Genomic_DNA"/>
</dbReference>
<comment type="similarity">
    <text evidence="2 8">Belongs to the membrane magnesium transporter (TC 1.A.67) family.</text>
</comment>
<keyword evidence="8" id="KW-0460">Magnesium</keyword>
<dbReference type="GO" id="GO:0022890">
    <property type="term" value="F:inorganic cation transmembrane transporter activity"/>
    <property type="evidence" value="ECO:0007669"/>
    <property type="project" value="TreeGrafter"/>
</dbReference>
<keyword evidence="8" id="KW-0967">Endosome</keyword>
<dbReference type="Proteomes" id="UP001432027">
    <property type="component" value="Unassembled WGS sequence"/>
</dbReference>
<keyword evidence="8" id="KW-0813">Transport</keyword>
<comment type="subunit">
    <text evidence="3">Component of the ER membrane protein complex (EMC).</text>
</comment>
<keyword evidence="8" id="KW-0333">Golgi apparatus</keyword>
<evidence type="ECO:0000256" key="5">
    <source>
        <dbReference type="ARBA" id="ARBA00022824"/>
    </source>
</evidence>
<dbReference type="GO" id="GO:0072546">
    <property type="term" value="C:EMC complex"/>
    <property type="evidence" value="ECO:0007669"/>
    <property type="project" value="UniProtKB-UniRule"/>
</dbReference>
<evidence type="ECO:0000256" key="4">
    <source>
        <dbReference type="ARBA" id="ARBA00022692"/>
    </source>
</evidence>